<evidence type="ECO:0000313" key="4">
    <source>
        <dbReference type="Proteomes" id="UP001153069"/>
    </source>
</evidence>
<dbReference type="SUPFAM" id="SSF54001">
    <property type="entry name" value="Cysteine proteinases"/>
    <property type="match status" value="1"/>
</dbReference>
<feature type="region of interest" description="Disordered" evidence="1">
    <location>
        <begin position="133"/>
        <end position="152"/>
    </location>
</feature>
<dbReference type="InterPro" id="IPR001394">
    <property type="entry name" value="Peptidase_C19_UCH"/>
</dbReference>
<dbReference type="AlphaFoldDB" id="A0A9N8HAB6"/>
<proteinExistence type="predicted"/>
<comment type="caution">
    <text evidence="3">The sequence shown here is derived from an EMBL/GenBank/DDBJ whole genome shotgun (WGS) entry which is preliminary data.</text>
</comment>
<keyword evidence="4" id="KW-1185">Reference proteome</keyword>
<dbReference type="PANTHER" id="PTHR24006">
    <property type="entry name" value="UBIQUITIN CARBOXYL-TERMINAL HYDROLASE"/>
    <property type="match status" value="1"/>
</dbReference>
<dbReference type="Proteomes" id="UP001153069">
    <property type="component" value="Unassembled WGS sequence"/>
</dbReference>
<dbReference type="OrthoDB" id="116701at2759"/>
<feature type="compositionally biased region" description="Low complexity" evidence="1">
    <location>
        <begin position="284"/>
        <end position="293"/>
    </location>
</feature>
<reference evidence="3" key="1">
    <citation type="submission" date="2020-06" db="EMBL/GenBank/DDBJ databases">
        <authorList>
            <consortium name="Plant Systems Biology data submission"/>
        </authorList>
    </citation>
    <scope>NUCLEOTIDE SEQUENCE</scope>
    <source>
        <strain evidence="3">D6</strain>
    </source>
</reference>
<sequence>MMSTNNPITTNTSSSVCGIRNVSGVGCHLSSAIVVLCYALVPLRQALIHLLECHDNNNHNNSQPAICTPESQALLELARLLHEMVTTTTTSSSVDPSRVFAAFSSQCNPYELGDATRAMAALLKRIRSIYNNNKKNDNTQEEETNNPSIGKAKEEFKSFYEGLLGGPTAMQQSLVGTKRMVPRSSLTTAEQEATALKQIEIETETVTIIRHKQKRVPMPCPFPVDCSTADSTSLQEAFQEALAPKPVKGYNWDRDPGNSMDYEQSIQPDESSHQARGSDEEESSSSTSDWTTSKQTTFCHPLPAFLLLHLQRFEYHQRHGQIQATQGIMEIPLQLEVPCHDGDNKDDINSTYYSLVGGILHVEDEDADTQSEDYEGGHYVAVCQDDDNNWFLINDEKVIPLKETVVLDLLAGKAHSSNIAANLTDNAGTIMRGVMLVYSCWDEQKCKLSIVNESLSRLAEEGKTILPTVPKEQQLAYNMVGKRLRIRWAKGKFYAGKVTSYNATTGKHSVQYDDGDVREYLLHKKTIEWEDE</sequence>
<dbReference type="EMBL" id="CAICTM010000288">
    <property type="protein sequence ID" value="CAB9507026.1"/>
    <property type="molecule type" value="Genomic_DNA"/>
</dbReference>
<evidence type="ECO:0000259" key="2">
    <source>
        <dbReference type="PROSITE" id="PS50235"/>
    </source>
</evidence>
<dbReference type="GO" id="GO:0005634">
    <property type="term" value="C:nucleus"/>
    <property type="evidence" value="ECO:0007669"/>
    <property type="project" value="TreeGrafter"/>
</dbReference>
<dbReference type="InterPro" id="IPR050164">
    <property type="entry name" value="Peptidase_C19"/>
</dbReference>
<dbReference type="Gene3D" id="3.90.70.10">
    <property type="entry name" value="Cysteine proteinases"/>
    <property type="match status" value="1"/>
</dbReference>
<dbReference type="GO" id="GO:0004843">
    <property type="term" value="F:cysteine-type deubiquitinase activity"/>
    <property type="evidence" value="ECO:0007669"/>
    <property type="project" value="InterPro"/>
</dbReference>
<gene>
    <name evidence="3" type="ORF">SEMRO_289_G109070.1</name>
</gene>
<dbReference type="PROSITE" id="PS50235">
    <property type="entry name" value="USP_3"/>
    <property type="match status" value="1"/>
</dbReference>
<evidence type="ECO:0000313" key="3">
    <source>
        <dbReference type="EMBL" id="CAB9507026.1"/>
    </source>
</evidence>
<dbReference type="Pfam" id="PF00443">
    <property type="entry name" value="UCH"/>
    <property type="match status" value="1"/>
</dbReference>
<feature type="region of interest" description="Disordered" evidence="1">
    <location>
        <begin position="247"/>
        <end position="293"/>
    </location>
</feature>
<dbReference type="InterPro" id="IPR038765">
    <property type="entry name" value="Papain-like_cys_pep_sf"/>
</dbReference>
<feature type="domain" description="USP" evidence="2">
    <location>
        <begin position="17"/>
        <end position="422"/>
    </location>
</feature>
<dbReference type="Gene3D" id="2.30.30.140">
    <property type="match status" value="1"/>
</dbReference>
<protein>
    <recommendedName>
        <fullName evidence="2">USP domain-containing protein</fullName>
    </recommendedName>
</protein>
<dbReference type="CDD" id="cd20404">
    <property type="entry name" value="Tudor_Agenet_AtEML-like"/>
    <property type="match status" value="1"/>
</dbReference>
<dbReference type="InterPro" id="IPR028889">
    <property type="entry name" value="USP"/>
</dbReference>
<dbReference type="CDD" id="cd02257">
    <property type="entry name" value="Peptidase_C19"/>
    <property type="match status" value="1"/>
</dbReference>
<dbReference type="GO" id="GO:0016579">
    <property type="term" value="P:protein deubiquitination"/>
    <property type="evidence" value="ECO:0007669"/>
    <property type="project" value="InterPro"/>
</dbReference>
<accession>A0A9N8HAB6</accession>
<evidence type="ECO:0000256" key="1">
    <source>
        <dbReference type="SAM" id="MobiDB-lite"/>
    </source>
</evidence>
<name>A0A9N8HAB6_9STRA</name>
<organism evidence="3 4">
    <name type="scientific">Seminavis robusta</name>
    <dbReference type="NCBI Taxonomy" id="568900"/>
    <lineage>
        <taxon>Eukaryota</taxon>
        <taxon>Sar</taxon>
        <taxon>Stramenopiles</taxon>
        <taxon>Ochrophyta</taxon>
        <taxon>Bacillariophyta</taxon>
        <taxon>Bacillariophyceae</taxon>
        <taxon>Bacillariophycidae</taxon>
        <taxon>Naviculales</taxon>
        <taxon>Naviculaceae</taxon>
        <taxon>Seminavis</taxon>
    </lineage>
</organism>
<dbReference type="GO" id="GO:0005829">
    <property type="term" value="C:cytosol"/>
    <property type="evidence" value="ECO:0007669"/>
    <property type="project" value="TreeGrafter"/>
</dbReference>